<keyword evidence="2" id="KW-1185">Reference proteome</keyword>
<sequence length="77" mass="8813">MGENIINATFVSVWDGGIAIETECKINTNTREVFDIISVEADVDVFERQYVVIDGQEYDVVCVDESGKVGEREYWFR</sequence>
<gene>
    <name evidence="1" type="ORF">LKE05_10315</name>
</gene>
<evidence type="ECO:0008006" key="3">
    <source>
        <dbReference type="Google" id="ProtNLM"/>
    </source>
</evidence>
<proteinExistence type="predicted"/>
<evidence type="ECO:0000313" key="2">
    <source>
        <dbReference type="Proteomes" id="UP001198242"/>
    </source>
</evidence>
<name>A0AAE3J9Y1_9FIRM</name>
<reference evidence="1 2" key="1">
    <citation type="submission" date="2021-10" db="EMBL/GenBank/DDBJ databases">
        <title>Anaerobic single-cell dispensing facilitates the cultivation of human gut bacteria.</title>
        <authorList>
            <person name="Afrizal A."/>
        </authorList>
    </citation>
    <scope>NUCLEOTIDE SEQUENCE [LARGE SCALE GENOMIC DNA]</scope>
    <source>
        <strain evidence="1 2">CLA-AA-H232</strain>
    </source>
</reference>
<dbReference type="EMBL" id="JAJEQM010000014">
    <property type="protein sequence ID" value="MCC2211179.1"/>
    <property type="molecule type" value="Genomic_DNA"/>
</dbReference>
<protein>
    <recommendedName>
        <fullName evidence="3">Phage protein</fullName>
    </recommendedName>
</protein>
<dbReference type="AlphaFoldDB" id="A0AAE3J9Y1"/>
<accession>A0AAE3J9Y1</accession>
<comment type="caution">
    <text evidence="1">The sequence shown here is derived from an EMBL/GenBank/DDBJ whole genome shotgun (WGS) entry which is preliminary data.</text>
</comment>
<dbReference type="RefSeq" id="WP_308456791.1">
    <property type="nucleotide sequence ID" value="NZ_JAJEQM010000014.1"/>
</dbReference>
<organism evidence="1 2">
    <name type="scientific">Hominilimicola fabiformis</name>
    <dbReference type="NCBI Taxonomy" id="2885356"/>
    <lineage>
        <taxon>Bacteria</taxon>
        <taxon>Bacillati</taxon>
        <taxon>Bacillota</taxon>
        <taxon>Clostridia</taxon>
        <taxon>Eubacteriales</taxon>
        <taxon>Oscillospiraceae</taxon>
        <taxon>Hominilimicola</taxon>
    </lineage>
</organism>
<evidence type="ECO:0000313" key="1">
    <source>
        <dbReference type="EMBL" id="MCC2211179.1"/>
    </source>
</evidence>
<dbReference type="Proteomes" id="UP001198242">
    <property type="component" value="Unassembled WGS sequence"/>
</dbReference>